<dbReference type="EMBL" id="JABBGA010000001">
    <property type="protein sequence ID" value="NML24469.1"/>
    <property type="molecule type" value="Genomic_DNA"/>
</dbReference>
<dbReference type="InterPro" id="IPR000792">
    <property type="entry name" value="Tscrpt_reg_LuxR_C"/>
</dbReference>
<evidence type="ECO:0000313" key="3">
    <source>
        <dbReference type="Proteomes" id="UP000580043"/>
    </source>
</evidence>
<dbReference type="InterPro" id="IPR036388">
    <property type="entry name" value="WH-like_DNA-bd_sf"/>
</dbReference>
<accession>A0A848G021</accession>
<proteinExistence type="predicted"/>
<dbReference type="Gene3D" id="1.10.10.10">
    <property type="entry name" value="Winged helix-like DNA-binding domain superfamily/Winged helix DNA-binding domain"/>
    <property type="match status" value="1"/>
</dbReference>
<evidence type="ECO:0000259" key="1">
    <source>
        <dbReference type="SMART" id="SM00421"/>
    </source>
</evidence>
<dbReference type="RefSeq" id="WP_169144094.1">
    <property type="nucleotide sequence ID" value="NZ_JABBGA010000001.1"/>
</dbReference>
<evidence type="ECO:0000313" key="2">
    <source>
        <dbReference type="EMBL" id="NML24469.1"/>
    </source>
</evidence>
<dbReference type="SUPFAM" id="SSF46894">
    <property type="entry name" value="C-terminal effector domain of the bipartite response regulators"/>
    <property type="match status" value="1"/>
</dbReference>
<dbReference type="Proteomes" id="UP000580043">
    <property type="component" value="Unassembled WGS sequence"/>
</dbReference>
<gene>
    <name evidence="2" type="ORF">HHL15_01835</name>
</gene>
<organism evidence="2 3">
    <name type="scientific">Zoogloea dura</name>
    <dbReference type="NCBI Taxonomy" id="2728840"/>
    <lineage>
        <taxon>Bacteria</taxon>
        <taxon>Pseudomonadati</taxon>
        <taxon>Pseudomonadota</taxon>
        <taxon>Betaproteobacteria</taxon>
        <taxon>Rhodocyclales</taxon>
        <taxon>Zoogloeaceae</taxon>
        <taxon>Zoogloea</taxon>
    </lineage>
</organism>
<dbReference type="SMART" id="SM00421">
    <property type="entry name" value="HTH_LUXR"/>
    <property type="match status" value="1"/>
</dbReference>
<dbReference type="InterPro" id="IPR016032">
    <property type="entry name" value="Sig_transdc_resp-reg_C-effctor"/>
</dbReference>
<reference evidence="2 3" key="1">
    <citation type="submission" date="2020-04" db="EMBL/GenBank/DDBJ databases">
        <title>Zoogloea sp. G-4-1-14 isolated from soil.</title>
        <authorList>
            <person name="Dahal R.H."/>
        </authorList>
    </citation>
    <scope>NUCLEOTIDE SEQUENCE [LARGE SCALE GENOMIC DNA]</scope>
    <source>
        <strain evidence="2 3">G-4-1-14</strain>
    </source>
</reference>
<dbReference type="AlphaFoldDB" id="A0A848G021"/>
<keyword evidence="3" id="KW-1185">Reference proteome</keyword>
<sequence length="374" mass="40779">MNPDDYDELVGQIYEASHSPTAWPAVFASLENLVGVDAWTMMRIAHRPEEGAHFLSIGGTRVSAEAPIRYESHYGALDPRTDLVRRTPPGEIYTCVQHFDERFVSRSEFYQDFLLPEGLRYVIGGCAYRAEDHDYVFGLQRGADRGVFTPEHESLLRRLTPHLGRSLRLMDGLQSHLQDANAVSAALDTTPIAVIAIDGVGRVRSSNRRGEQMLRDGDLVCVRKGVLSCADPSLRSHLAAMVEHCGRSAEPVSLLLGSDGSQVRRCSLTLLRAKPASVFAALGSEGLLLCLIAPIERRRVATARQLMALFGLTPAESRLARALAAGESLEVYAENAGLKLPTVKTQLRAVLSKTGTDRQASLIGLIGGVPVVRE</sequence>
<dbReference type="GO" id="GO:0003677">
    <property type="term" value="F:DNA binding"/>
    <property type="evidence" value="ECO:0007669"/>
    <property type="project" value="InterPro"/>
</dbReference>
<dbReference type="GO" id="GO:0006355">
    <property type="term" value="P:regulation of DNA-templated transcription"/>
    <property type="evidence" value="ECO:0007669"/>
    <property type="project" value="InterPro"/>
</dbReference>
<comment type="caution">
    <text evidence="2">The sequence shown here is derived from an EMBL/GenBank/DDBJ whole genome shotgun (WGS) entry which is preliminary data.</text>
</comment>
<name>A0A848G021_9RHOO</name>
<protein>
    <submittedName>
        <fullName evidence="2">Helix-turn-helix transcriptional regulator</fullName>
    </submittedName>
</protein>
<feature type="domain" description="HTH luxR-type" evidence="1">
    <location>
        <begin position="309"/>
        <end position="366"/>
    </location>
</feature>